<keyword evidence="5" id="KW-1185">Reference proteome</keyword>
<dbReference type="STRING" id="933059.SAMN04488103_104185"/>
<evidence type="ECO:0000256" key="2">
    <source>
        <dbReference type="ARBA" id="ARBA00008520"/>
    </source>
</evidence>
<sequence length="426" mass="45520">MTLKKVLLGTACLTLLPFAAAAGDLASCKGKLPQLNVIGQGMPAVTALDAHLAEFNAKWGTEVKVSLLGENERRAKARLDASTGAGAYQVMYIDEANLAEYVTAGWVYPLADVVPADYDIADFRVDLSNVASSGGVQYFAPFVGGGDVMMYRKDILEAKGLPVPKTLDELVASIKAVNDPANKLYGWSARGQRGSGMNVWRWTPFFRAMGGEWLDGDVPVFNSEAAVKATELYIDLMKNAPPGVGTFNWSDSVEAFRGGQVAFLIESDVFGPWMEDPEKSQVAGKVGYAPPPEPLPSAGWAHGWAVSTVGAKEDCAKTIAGDFVGWATSKEMEQQRLAAGIASDIGRVSTLQSEAYRKAVPQEYIDALLATGPKTNLLIMANPAWPEIGDTLGLALEELFTGTRDDVQGALDEAVFAAEDSLSRVK</sequence>
<organism evidence="4 5">
    <name type="scientific">Gemmobacter aquatilis</name>
    <dbReference type="NCBI Taxonomy" id="933059"/>
    <lineage>
        <taxon>Bacteria</taxon>
        <taxon>Pseudomonadati</taxon>
        <taxon>Pseudomonadota</taxon>
        <taxon>Alphaproteobacteria</taxon>
        <taxon>Rhodobacterales</taxon>
        <taxon>Paracoccaceae</taxon>
        <taxon>Gemmobacter</taxon>
    </lineage>
</organism>
<reference evidence="4 5" key="1">
    <citation type="submission" date="2016-10" db="EMBL/GenBank/DDBJ databases">
        <authorList>
            <person name="de Groot N.N."/>
        </authorList>
    </citation>
    <scope>NUCLEOTIDE SEQUENCE [LARGE SCALE GENOMIC DNA]</scope>
    <source>
        <strain evidence="4 5">DSM 3857</strain>
    </source>
</reference>
<comment type="subcellular location">
    <subcellularLocation>
        <location evidence="1">Periplasm</location>
    </subcellularLocation>
</comment>
<dbReference type="AlphaFoldDB" id="A0A1H8FLR4"/>
<dbReference type="OrthoDB" id="7532544at2"/>
<dbReference type="Proteomes" id="UP000198761">
    <property type="component" value="Unassembled WGS sequence"/>
</dbReference>
<gene>
    <name evidence="4" type="ORF">SAMN04488103_104185</name>
</gene>
<dbReference type="CDD" id="cd13585">
    <property type="entry name" value="PBP2_TMBP_like"/>
    <property type="match status" value="1"/>
</dbReference>
<protein>
    <submittedName>
        <fullName evidence="4">Carbohydrate ABC transporter substrate-binding protein, CUT1 family</fullName>
    </submittedName>
</protein>
<dbReference type="GO" id="GO:0042597">
    <property type="term" value="C:periplasmic space"/>
    <property type="evidence" value="ECO:0007669"/>
    <property type="project" value="UniProtKB-SubCell"/>
</dbReference>
<dbReference type="PANTHER" id="PTHR43649:SF12">
    <property type="entry name" value="DIACETYLCHITOBIOSE BINDING PROTEIN DASA"/>
    <property type="match status" value="1"/>
</dbReference>
<feature type="chain" id="PRO_5011588141" evidence="3">
    <location>
        <begin position="23"/>
        <end position="426"/>
    </location>
</feature>
<dbReference type="InterPro" id="IPR006059">
    <property type="entry name" value="SBP"/>
</dbReference>
<accession>A0A1H8FLR4</accession>
<keyword evidence="3" id="KW-0732">Signal</keyword>
<evidence type="ECO:0000256" key="3">
    <source>
        <dbReference type="SAM" id="SignalP"/>
    </source>
</evidence>
<evidence type="ECO:0000313" key="4">
    <source>
        <dbReference type="EMBL" id="SEN32107.1"/>
    </source>
</evidence>
<dbReference type="RefSeq" id="WP_091300672.1">
    <property type="nucleotide sequence ID" value="NZ_FOCE01000004.1"/>
</dbReference>
<comment type="similarity">
    <text evidence="2">Belongs to the bacterial solute-binding protein 1 family.</text>
</comment>
<dbReference type="SUPFAM" id="SSF53850">
    <property type="entry name" value="Periplasmic binding protein-like II"/>
    <property type="match status" value="1"/>
</dbReference>
<dbReference type="InterPro" id="IPR050490">
    <property type="entry name" value="Bact_solute-bd_prot1"/>
</dbReference>
<dbReference type="Gene3D" id="3.40.190.10">
    <property type="entry name" value="Periplasmic binding protein-like II"/>
    <property type="match status" value="2"/>
</dbReference>
<evidence type="ECO:0000256" key="1">
    <source>
        <dbReference type="ARBA" id="ARBA00004418"/>
    </source>
</evidence>
<evidence type="ECO:0000313" key="5">
    <source>
        <dbReference type="Proteomes" id="UP000198761"/>
    </source>
</evidence>
<name>A0A1H8FLR4_9RHOB</name>
<dbReference type="EMBL" id="FOCE01000004">
    <property type="protein sequence ID" value="SEN32107.1"/>
    <property type="molecule type" value="Genomic_DNA"/>
</dbReference>
<dbReference type="Pfam" id="PF01547">
    <property type="entry name" value="SBP_bac_1"/>
    <property type="match status" value="1"/>
</dbReference>
<proteinExistence type="inferred from homology"/>
<feature type="signal peptide" evidence="3">
    <location>
        <begin position="1"/>
        <end position="22"/>
    </location>
</feature>
<dbReference type="PANTHER" id="PTHR43649">
    <property type="entry name" value="ARABINOSE-BINDING PROTEIN-RELATED"/>
    <property type="match status" value="1"/>
</dbReference>